<dbReference type="OrthoDB" id="443981at2759"/>
<proteinExistence type="predicted"/>
<reference evidence="4 5" key="1">
    <citation type="submission" date="2017-01" db="EMBL/GenBank/DDBJ databases">
        <authorList>
            <person name="Mah S.A."/>
            <person name="Swanson W.J."/>
            <person name="Moy G.W."/>
            <person name="Vacquier V.D."/>
        </authorList>
    </citation>
    <scope>NUCLEOTIDE SEQUENCE [LARGE SCALE GENOMIC DNA]</scope>
    <source>
        <strain evidence="4 5">GSMNP</strain>
    </source>
</reference>
<dbReference type="PANTHER" id="PTHR15629">
    <property type="entry name" value="SH3YL1 PROTEIN"/>
    <property type="match status" value="1"/>
</dbReference>
<dbReference type="PANTHER" id="PTHR15629:SF2">
    <property type="entry name" value="SH3 DOMAIN-CONTAINING YSC84-LIKE PROTEIN 1"/>
    <property type="match status" value="1"/>
</dbReference>
<dbReference type="Proteomes" id="UP000187283">
    <property type="component" value="Unassembled WGS sequence"/>
</dbReference>
<dbReference type="InterPro" id="IPR001452">
    <property type="entry name" value="SH3_domain"/>
</dbReference>
<evidence type="ECO:0000256" key="1">
    <source>
        <dbReference type="ARBA" id="ARBA00022443"/>
    </source>
</evidence>
<dbReference type="SMART" id="SM00326">
    <property type="entry name" value="SH3"/>
    <property type="match status" value="1"/>
</dbReference>
<evidence type="ECO:0000256" key="2">
    <source>
        <dbReference type="PROSITE-ProRule" id="PRU00192"/>
    </source>
</evidence>
<name>A0A1R1XGM1_9FUNG</name>
<dbReference type="Pfam" id="PF00018">
    <property type="entry name" value="SH3_1"/>
    <property type="match status" value="1"/>
</dbReference>
<comment type="caution">
    <text evidence="4">The sequence shown here is derived from an EMBL/GenBank/DDBJ whole genome shotgun (WGS) entry which is preliminary data.</text>
</comment>
<evidence type="ECO:0000313" key="4">
    <source>
        <dbReference type="EMBL" id="OMJ13770.1"/>
    </source>
</evidence>
<dbReference type="InterPro" id="IPR007461">
    <property type="entry name" value="Ysc84_actin-binding"/>
</dbReference>
<organism evidence="4 5">
    <name type="scientific">Smittium culicis</name>
    <dbReference type="NCBI Taxonomy" id="133412"/>
    <lineage>
        <taxon>Eukaryota</taxon>
        <taxon>Fungi</taxon>
        <taxon>Fungi incertae sedis</taxon>
        <taxon>Zoopagomycota</taxon>
        <taxon>Kickxellomycotina</taxon>
        <taxon>Harpellomycetes</taxon>
        <taxon>Harpellales</taxon>
        <taxon>Legeriomycetaceae</taxon>
        <taxon>Smittium</taxon>
    </lineage>
</organism>
<evidence type="ECO:0000313" key="5">
    <source>
        <dbReference type="Proteomes" id="UP000187283"/>
    </source>
</evidence>
<dbReference type="STRING" id="133412.A0A1R1XGM1"/>
<keyword evidence="5" id="KW-1185">Reference proteome</keyword>
<evidence type="ECO:0000259" key="3">
    <source>
        <dbReference type="PROSITE" id="PS50002"/>
    </source>
</evidence>
<dbReference type="EMBL" id="LSSN01003349">
    <property type="protein sequence ID" value="OMJ13770.1"/>
    <property type="molecule type" value="Genomic_DNA"/>
</dbReference>
<feature type="domain" description="SH3" evidence="3">
    <location>
        <begin position="207"/>
        <end position="259"/>
    </location>
</feature>
<dbReference type="InterPro" id="IPR051702">
    <property type="entry name" value="SH3_domain_YSC84-like"/>
</dbReference>
<dbReference type="Pfam" id="PF04366">
    <property type="entry name" value="Ysc84"/>
    <property type="match status" value="1"/>
</dbReference>
<dbReference type="PROSITE" id="PS50002">
    <property type="entry name" value="SH3"/>
    <property type="match status" value="1"/>
</dbReference>
<accession>A0A1R1XGM1</accession>
<dbReference type="SUPFAM" id="SSF50044">
    <property type="entry name" value="SH3-domain"/>
    <property type="match status" value="1"/>
</dbReference>
<dbReference type="AlphaFoldDB" id="A0A1R1XGM1"/>
<dbReference type="GO" id="GO:0035091">
    <property type="term" value="F:phosphatidylinositol binding"/>
    <property type="evidence" value="ECO:0007669"/>
    <property type="project" value="TreeGrafter"/>
</dbReference>
<dbReference type="Gene3D" id="2.30.30.40">
    <property type="entry name" value="SH3 Domains"/>
    <property type="match status" value="1"/>
</dbReference>
<gene>
    <name evidence="4" type="ORF">AYI70_g8302</name>
</gene>
<dbReference type="InterPro" id="IPR036028">
    <property type="entry name" value="SH3-like_dom_sf"/>
</dbReference>
<sequence>MVIPADILDGCKGIAILTVIKGEWSAPSAIGTAGIGFGGQIGAEITDFVMILNTDSAVDAFSHGGNLTLGASIGIAAGPVGRSAEAGGAVLDTAPIFSYSKSKGLFAGISLEGSVIIERMGTNERFYGVQVRAAELLSGKINPPHKAQRLYDAIEMRNTRSKNSAIISINTENANGAKPHSDATESNSNDHAMAEIGHASPRKINAYGEMYGEALYDFEGESETDLSFKKGDKIKITFSTESHLDWWKGLCNGKSGNVS</sequence>
<protein>
    <submittedName>
        <fullName evidence="4">SH3 domain-containing YSC84-like protein 1</fullName>
    </submittedName>
</protein>
<keyword evidence="1 2" id="KW-0728">SH3 domain</keyword>